<organism evidence="1 2">
    <name type="scientific">Camellia sinensis</name>
    <name type="common">Tea plant</name>
    <name type="synonym">Thea sinensis</name>
    <dbReference type="NCBI Taxonomy" id="4442"/>
    <lineage>
        <taxon>Eukaryota</taxon>
        <taxon>Viridiplantae</taxon>
        <taxon>Streptophyta</taxon>
        <taxon>Embryophyta</taxon>
        <taxon>Tracheophyta</taxon>
        <taxon>Spermatophyta</taxon>
        <taxon>Magnoliopsida</taxon>
        <taxon>eudicotyledons</taxon>
        <taxon>Gunneridae</taxon>
        <taxon>Pentapetalae</taxon>
        <taxon>asterids</taxon>
        <taxon>Ericales</taxon>
        <taxon>Theaceae</taxon>
        <taxon>Camellia</taxon>
    </lineage>
</organism>
<evidence type="ECO:0000313" key="1">
    <source>
        <dbReference type="EMBL" id="KAF5932236.1"/>
    </source>
</evidence>
<reference evidence="2" key="1">
    <citation type="journal article" date="2020" name="Nat. Commun.">
        <title>Genome assembly of wild tea tree DASZ reveals pedigree and selection history of tea varieties.</title>
        <authorList>
            <person name="Zhang W."/>
            <person name="Zhang Y."/>
            <person name="Qiu H."/>
            <person name="Guo Y."/>
            <person name="Wan H."/>
            <person name="Zhang X."/>
            <person name="Scossa F."/>
            <person name="Alseekh S."/>
            <person name="Zhang Q."/>
            <person name="Wang P."/>
            <person name="Xu L."/>
            <person name="Schmidt M.H."/>
            <person name="Jia X."/>
            <person name="Li D."/>
            <person name="Zhu A."/>
            <person name="Guo F."/>
            <person name="Chen W."/>
            <person name="Ni D."/>
            <person name="Usadel B."/>
            <person name="Fernie A.R."/>
            <person name="Wen W."/>
        </authorList>
    </citation>
    <scope>NUCLEOTIDE SEQUENCE [LARGE SCALE GENOMIC DNA]</scope>
    <source>
        <strain evidence="2">cv. G240</strain>
    </source>
</reference>
<reference evidence="1 2" key="2">
    <citation type="submission" date="2020-07" db="EMBL/GenBank/DDBJ databases">
        <title>Genome assembly of wild tea tree DASZ reveals pedigree and selection history of tea varieties.</title>
        <authorList>
            <person name="Zhang W."/>
        </authorList>
    </citation>
    <scope>NUCLEOTIDE SEQUENCE [LARGE SCALE GENOMIC DNA]</scope>
    <source>
        <strain evidence="2">cv. G240</strain>
        <tissue evidence="1">Leaf</tissue>
    </source>
</reference>
<gene>
    <name evidence="1" type="ORF">HYC85_028407</name>
</gene>
<sequence>MTEINLAILSHRVGRTDSSSVLPPVAPYLGSLMHEPWCVWTDLPNSTIPTDLPRIHHDRTISATGLTPSCHRTGVALHHLGPK</sequence>
<evidence type="ECO:0000313" key="2">
    <source>
        <dbReference type="Proteomes" id="UP000593564"/>
    </source>
</evidence>
<accession>A0A7J7FZ37</accession>
<keyword evidence="2" id="KW-1185">Reference proteome</keyword>
<dbReference type="AlphaFoldDB" id="A0A7J7FZ37"/>
<name>A0A7J7FZ37_CAMSI</name>
<dbReference type="EMBL" id="JACBKZ010000014">
    <property type="protein sequence ID" value="KAF5932236.1"/>
    <property type="molecule type" value="Genomic_DNA"/>
</dbReference>
<protein>
    <submittedName>
        <fullName evidence="1">Uncharacterized protein</fullName>
    </submittedName>
</protein>
<comment type="caution">
    <text evidence="1">The sequence shown here is derived from an EMBL/GenBank/DDBJ whole genome shotgun (WGS) entry which is preliminary data.</text>
</comment>
<dbReference type="Proteomes" id="UP000593564">
    <property type="component" value="Unassembled WGS sequence"/>
</dbReference>
<proteinExistence type="predicted"/>